<comment type="caution">
    <text evidence="2">The sequence shown here is derived from an EMBL/GenBank/DDBJ whole genome shotgun (WGS) entry which is preliminary data.</text>
</comment>
<feature type="transmembrane region" description="Helical" evidence="1">
    <location>
        <begin position="160"/>
        <end position="180"/>
    </location>
</feature>
<evidence type="ECO:0000313" key="2">
    <source>
        <dbReference type="EMBL" id="GAA3737404.1"/>
    </source>
</evidence>
<gene>
    <name evidence="2" type="ORF">GCM10022239_11440</name>
</gene>
<sequence length="383" mass="41722">MTGLERTRQQLDPVGTLGNRMLVLVLAVGAFYYGIVMTVRSLDQVSSLPLAILALLWLAAASITVVVATSPTRAPFTRSGHVVVHLLALGAVTLSVASQWGTNQRIQDDFGPMALGFLMLAIGPYRPATELASAGSLSAVFVGFVTLLEVPALQSATPPVAFVIVGMTPVLALSYASASYSGRLVESLERWQRRAMHSVTSRTSRLRDGITRSVRHNRVMILGRDVLPFFNSVLERENVTQDDRVRAREIAESLRSLMVAEADRTWLEVIAGDDGLEAERLQRAVIDPAGRASAMVTDQRTVLRALIVAILDEPAFVGNTLRIELGGRGTVCRGALTARLETTDSFVRSAFAPYFAVMRIVFSSLQVDFQDLTLTIGFTYEQR</sequence>
<keyword evidence="1" id="KW-0472">Membrane</keyword>
<accession>A0ABP7FDZ6</accession>
<protein>
    <submittedName>
        <fullName evidence="2">Uncharacterized protein</fullName>
    </submittedName>
</protein>
<keyword evidence="3" id="KW-1185">Reference proteome</keyword>
<name>A0ABP7FDZ6_9MICO</name>
<feature type="transmembrane region" description="Helical" evidence="1">
    <location>
        <begin position="21"/>
        <end position="42"/>
    </location>
</feature>
<feature type="transmembrane region" description="Helical" evidence="1">
    <location>
        <begin position="134"/>
        <end position="154"/>
    </location>
</feature>
<feature type="transmembrane region" description="Helical" evidence="1">
    <location>
        <begin position="48"/>
        <end position="68"/>
    </location>
</feature>
<keyword evidence="1" id="KW-1133">Transmembrane helix</keyword>
<organism evidence="2 3">
    <name type="scientific">Leifsonella bigeumensis</name>
    <dbReference type="NCBI Taxonomy" id="433643"/>
    <lineage>
        <taxon>Bacteria</taxon>
        <taxon>Bacillati</taxon>
        <taxon>Actinomycetota</taxon>
        <taxon>Actinomycetes</taxon>
        <taxon>Micrococcales</taxon>
        <taxon>Microbacteriaceae</taxon>
        <taxon>Leifsonella</taxon>
    </lineage>
</organism>
<dbReference type="EMBL" id="BAABAE010000003">
    <property type="protein sequence ID" value="GAA3737404.1"/>
    <property type="molecule type" value="Genomic_DNA"/>
</dbReference>
<reference evidence="3" key="1">
    <citation type="journal article" date="2019" name="Int. J. Syst. Evol. Microbiol.">
        <title>The Global Catalogue of Microorganisms (GCM) 10K type strain sequencing project: providing services to taxonomists for standard genome sequencing and annotation.</title>
        <authorList>
            <consortium name="The Broad Institute Genomics Platform"/>
            <consortium name="The Broad Institute Genome Sequencing Center for Infectious Disease"/>
            <person name="Wu L."/>
            <person name="Ma J."/>
        </authorList>
    </citation>
    <scope>NUCLEOTIDE SEQUENCE [LARGE SCALE GENOMIC DNA]</scope>
    <source>
        <strain evidence="3">JCM 16949</strain>
    </source>
</reference>
<dbReference type="RefSeq" id="WP_344754655.1">
    <property type="nucleotide sequence ID" value="NZ_BAABAE010000003.1"/>
</dbReference>
<feature type="transmembrane region" description="Helical" evidence="1">
    <location>
        <begin position="80"/>
        <end position="98"/>
    </location>
</feature>
<proteinExistence type="predicted"/>
<evidence type="ECO:0000256" key="1">
    <source>
        <dbReference type="SAM" id="Phobius"/>
    </source>
</evidence>
<dbReference type="Proteomes" id="UP001501004">
    <property type="component" value="Unassembled WGS sequence"/>
</dbReference>
<keyword evidence="1" id="KW-0812">Transmembrane</keyword>
<evidence type="ECO:0000313" key="3">
    <source>
        <dbReference type="Proteomes" id="UP001501004"/>
    </source>
</evidence>